<protein>
    <recommendedName>
        <fullName evidence="1">SAC3/GANP/THP3 conserved domain-containing protein</fullName>
    </recommendedName>
</protein>
<dbReference type="EMBL" id="CYKH01002042">
    <property type="protein sequence ID" value="CUG92464.1"/>
    <property type="molecule type" value="Genomic_DNA"/>
</dbReference>
<dbReference type="Pfam" id="PF03399">
    <property type="entry name" value="SAC3_GANP"/>
    <property type="match status" value="1"/>
</dbReference>
<dbReference type="OMA" id="KLRIMWL"/>
<organism evidence="2 3">
    <name type="scientific">Bodo saltans</name>
    <name type="common">Flagellated protozoan</name>
    <dbReference type="NCBI Taxonomy" id="75058"/>
    <lineage>
        <taxon>Eukaryota</taxon>
        <taxon>Discoba</taxon>
        <taxon>Euglenozoa</taxon>
        <taxon>Kinetoplastea</taxon>
        <taxon>Metakinetoplastina</taxon>
        <taxon>Eubodonida</taxon>
        <taxon>Bodonidae</taxon>
        <taxon>Bodo</taxon>
    </lineage>
</organism>
<dbReference type="Proteomes" id="UP000051952">
    <property type="component" value="Unassembled WGS sequence"/>
</dbReference>
<dbReference type="VEuPathDB" id="TriTrypDB:BSAL_37430"/>
<evidence type="ECO:0000313" key="3">
    <source>
        <dbReference type="Proteomes" id="UP000051952"/>
    </source>
</evidence>
<feature type="domain" description="SAC3/GANP/THP3 conserved" evidence="1">
    <location>
        <begin position="252"/>
        <end position="329"/>
    </location>
</feature>
<dbReference type="OrthoDB" id="199574at2759"/>
<gene>
    <name evidence="2" type="ORF">BSAL_37430</name>
</gene>
<dbReference type="Gene3D" id="1.25.40.990">
    <property type="match status" value="1"/>
</dbReference>
<dbReference type="InterPro" id="IPR045107">
    <property type="entry name" value="SAC3/GANP/THP3"/>
</dbReference>
<keyword evidence="3" id="KW-1185">Reference proteome</keyword>
<dbReference type="InterPro" id="IPR005062">
    <property type="entry name" value="SAC3/GANP/THP3_conserved"/>
</dbReference>
<evidence type="ECO:0000313" key="2">
    <source>
        <dbReference type="EMBL" id="CUG92464.1"/>
    </source>
</evidence>
<reference evidence="3" key="1">
    <citation type="submission" date="2015-09" db="EMBL/GenBank/DDBJ databases">
        <authorList>
            <consortium name="Pathogen Informatics"/>
        </authorList>
    </citation>
    <scope>NUCLEOTIDE SEQUENCE [LARGE SCALE GENOMIC DNA]</scope>
    <source>
        <strain evidence="3">Lake Konstanz</strain>
    </source>
</reference>
<dbReference type="PANTHER" id="PTHR12436:SF4">
    <property type="entry name" value="LEUKOCYTE RECEPTOR CLUSTER MEMBER 8"/>
    <property type="match status" value="1"/>
</dbReference>
<name>A0A0S4JV64_BODSA</name>
<dbReference type="GO" id="GO:0005634">
    <property type="term" value="C:nucleus"/>
    <property type="evidence" value="ECO:0007669"/>
    <property type="project" value="TreeGrafter"/>
</dbReference>
<proteinExistence type="predicted"/>
<evidence type="ECO:0000259" key="1">
    <source>
        <dbReference type="Pfam" id="PF03399"/>
    </source>
</evidence>
<accession>A0A0S4JV64</accession>
<dbReference type="AlphaFoldDB" id="A0A0S4JV64"/>
<sequence length="565" mass="62063">MSAAQSVLSPEYLRSRGVQITQSLGDWLARASFILRTRQSDEEKQRYQDWALCLIEDAQAAGGVGTKDWAKQSPTIPANAVRRIPVALSVSRQPPTVVHSAPAYQPPPVQYITPIDYRSRLMEECSLRCPAELRPFLRNAFEVIDHEVQLLRMGYETVSFLRVLKVADQQRVAQLQLNQQYTSQVAPPQYIAQSTPAYGAPVDIARPAKRERVETSADTTRNAETKSTFATLSKDTVKRSSKSKFVGKSTSMERKYSRDEPLPEDIRPLAVLKKAFEFIFQQSIDRCRLNMQDGMKYLSEQLKGMRQDLRVQNVRNSFCIAVYEASAKASLAVGDVGDFNQCQAALKVLYRDLPSRGSVEEFTWYRLAYLAFGGQHDALALEIAELSIPSSSSHGILSLCVAITEGEGAQVIEQCLRCPAGHMKALAALFLQRHRISWLGAIASGARGQVPSKVILHALGFHAALPTAHDSSAEVRSQLAKRGGKLLFDGSLESANDNFREILTVLKLPIPGQLDVVSDIIGIAADPSASSSASFDAQQVSAAVAAYGQFLTTRRDATGVSSVDE</sequence>
<dbReference type="PANTHER" id="PTHR12436">
    <property type="entry name" value="80 KDA MCM3-ASSOCIATED PROTEIN"/>
    <property type="match status" value="1"/>
</dbReference>